<dbReference type="PANTHER" id="PTHR23500">
    <property type="entry name" value="SOLUTE CARRIER FAMILY 2, FACILITATED GLUCOSE TRANSPORTER"/>
    <property type="match status" value="1"/>
</dbReference>
<dbReference type="NCBIfam" id="TIGR00879">
    <property type="entry name" value="SP"/>
    <property type="match status" value="1"/>
</dbReference>
<feature type="transmembrane region" description="Helical" evidence="10">
    <location>
        <begin position="331"/>
        <end position="352"/>
    </location>
</feature>
<proteinExistence type="inferred from homology"/>
<evidence type="ECO:0000256" key="4">
    <source>
        <dbReference type="ARBA" id="ARBA00022597"/>
    </source>
</evidence>
<protein>
    <submittedName>
        <fullName evidence="15">Polyol transporter 1</fullName>
    </submittedName>
</protein>
<dbReference type="SUPFAM" id="SSF103473">
    <property type="entry name" value="MFS general substrate transporter"/>
    <property type="match status" value="1"/>
</dbReference>
<evidence type="ECO:0000313" key="13">
    <source>
        <dbReference type="Proteomes" id="UP000197138"/>
    </source>
</evidence>
<evidence type="ECO:0000256" key="9">
    <source>
        <dbReference type="RuleBase" id="RU003346"/>
    </source>
</evidence>
<evidence type="ECO:0000256" key="2">
    <source>
        <dbReference type="ARBA" id="ARBA00010992"/>
    </source>
</evidence>
<keyword evidence="8 10" id="KW-0472">Membrane</keyword>
<dbReference type="PROSITE" id="PS50850">
    <property type="entry name" value="MFS"/>
    <property type="match status" value="1"/>
</dbReference>
<keyword evidence="4" id="KW-0762">Sugar transport</keyword>
<keyword evidence="7 10" id="KW-1133">Transmembrane helix</keyword>
<dbReference type="PROSITE" id="PS00216">
    <property type="entry name" value="SUGAR_TRANSPORT_1"/>
    <property type="match status" value="1"/>
</dbReference>
<dbReference type="Gene3D" id="1.20.1250.20">
    <property type="entry name" value="MFS general substrate transporter like domains"/>
    <property type="match status" value="1"/>
</dbReference>
<dbReference type="InterPro" id="IPR045262">
    <property type="entry name" value="STP/PLT_plant"/>
</dbReference>
<evidence type="ECO:0000256" key="8">
    <source>
        <dbReference type="ARBA" id="ARBA00023136"/>
    </source>
</evidence>
<dbReference type="PRINTS" id="PR00171">
    <property type="entry name" value="SUGRTRNSPORT"/>
</dbReference>
<keyword evidence="5 10" id="KW-0812">Transmembrane</keyword>
<dbReference type="PROSITE" id="PS00217">
    <property type="entry name" value="SUGAR_TRANSPORT_2"/>
    <property type="match status" value="1"/>
</dbReference>
<dbReference type="InterPro" id="IPR036259">
    <property type="entry name" value="MFS_trans_sf"/>
</dbReference>
<dbReference type="InterPro" id="IPR005829">
    <property type="entry name" value="Sugar_transporter_CS"/>
</dbReference>
<comment type="subcellular location">
    <subcellularLocation>
        <location evidence="1">Membrane</location>
        <topology evidence="1">Multi-pass membrane protein</topology>
    </subcellularLocation>
</comment>
<evidence type="ECO:0000313" key="12">
    <source>
        <dbReference type="EMBL" id="OWM89187.1"/>
    </source>
</evidence>
<dbReference type="GO" id="GO:0016020">
    <property type="term" value="C:membrane"/>
    <property type="evidence" value="ECO:0007669"/>
    <property type="project" value="UniProtKB-SubCell"/>
</dbReference>
<dbReference type="GO" id="GO:0015293">
    <property type="term" value="F:symporter activity"/>
    <property type="evidence" value="ECO:0007669"/>
    <property type="project" value="UniProtKB-KW"/>
</dbReference>
<feature type="transmembrane region" description="Helical" evidence="10">
    <location>
        <begin position="160"/>
        <end position="178"/>
    </location>
</feature>
<organism evidence="12 13">
    <name type="scientific">Punica granatum</name>
    <name type="common">Pomegranate</name>
    <dbReference type="NCBI Taxonomy" id="22663"/>
    <lineage>
        <taxon>Eukaryota</taxon>
        <taxon>Viridiplantae</taxon>
        <taxon>Streptophyta</taxon>
        <taxon>Embryophyta</taxon>
        <taxon>Tracheophyta</taxon>
        <taxon>Spermatophyta</taxon>
        <taxon>Magnoliopsida</taxon>
        <taxon>eudicotyledons</taxon>
        <taxon>Gunneridae</taxon>
        <taxon>Pentapetalae</taxon>
        <taxon>rosids</taxon>
        <taxon>malvids</taxon>
        <taxon>Myrtales</taxon>
        <taxon>Lythraceae</taxon>
        <taxon>Punica</taxon>
    </lineage>
</organism>
<comment type="similarity">
    <text evidence="2 9">Belongs to the major facilitator superfamily. Sugar transporter (TC 2.A.1.1) family.</text>
</comment>
<reference evidence="15" key="4">
    <citation type="submission" date="2025-04" db="UniProtKB">
        <authorList>
            <consortium name="RefSeq"/>
        </authorList>
    </citation>
    <scope>IDENTIFICATION</scope>
    <source>
        <tissue evidence="15">Leaf</tissue>
    </source>
</reference>
<feature type="transmembrane region" description="Helical" evidence="10">
    <location>
        <begin position="390"/>
        <end position="410"/>
    </location>
</feature>
<evidence type="ECO:0000256" key="5">
    <source>
        <dbReference type="ARBA" id="ARBA00022692"/>
    </source>
</evidence>
<reference evidence="14" key="3">
    <citation type="journal article" date="2020" name="Plant Biotechnol. J.">
        <title>The pomegranate (Punica granatum L.) draft genome dissects genetic divergence between soft- and hard-seeded cultivars.</title>
        <authorList>
            <person name="Luo X."/>
            <person name="Li H."/>
            <person name="Wu Z."/>
            <person name="Yao W."/>
            <person name="Zhao P."/>
            <person name="Cao D."/>
            <person name="Yu H."/>
            <person name="Li K."/>
            <person name="Poudel K."/>
            <person name="Zhao D."/>
            <person name="Zhang F."/>
            <person name="Xia X."/>
            <person name="Chen L."/>
            <person name="Wang Q."/>
            <person name="Jing D."/>
            <person name="Cao S."/>
        </authorList>
    </citation>
    <scope>NUCLEOTIDE SEQUENCE [LARGE SCALE GENOMIC DNA]</scope>
</reference>
<dbReference type="EMBL" id="MTKT01000670">
    <property type="protein sequence ID" value="OWM89187.1"/>
    <property type="molecule type" value="Genomic_DNA"/>
</dbReference>
<feature type="transmembrane region" description="Helical" evidence="10">
    <location>
        <begin position="33"/>
        <end position="53"/>
    </location>
</feature>
<evidence type="ECO:0000256" key="7">
    <source>
        <dbReference type="ARBA" id="ARBA00022989"/>
    </source>
</evidence>
<dbReference type="InterPro" id="IPR005828">
    <property type="entry name" value="MFS_sugar_transport-like"/>
</dbReference>
<dbReference type="InterPro" id="IPR020846">
    <property type="entry name" value="MFS_dom"/>
</dbReference>
<name>A0A218XVW1_PUNGR</name>
<feature type="transmembrane region" description="Helical" evidence="10">
    <location>
        <begin position="190"/>
        <end position="213"/>
    </location>
</feature>
<keyword evidence="3 9" id="KW-0813">Transport</keyword>
<evidence type="ECO:0000256" key="1">
    <source>
        <dbReference type="ARBA" id="ARBA00004141"/>
    </source>
</evidence>
<evidence type="ECO:0000259" key="11">
    <source>
        <dbReference type="PROSITE" id="PS50850"/>
    </source>
</evidence>
<feature type="domain" description="Major facilitator superfamily (MFS) profile" evidence="11">
    <location>
        <begin position="37"/>
        <end position="486"/>
    </location>
</feature>
<feature type="transmembrane region" description="Helical" evidence="10">
    <location>
        <begin position="132"/>
        <end position="148"/>
    </location>
</feature>
<dbReference type="GeneID" id="116197344"/>
<dbReference type="Pfam" id="PF00083">
    <property type="entry name" value="Sugar_tr"/>
    <property type="match status" value="1"/>
</dbReference>
<dbReference type="OrthoDB" id="6339427at2759"/>
<evidence type="ECO:0000256" key="6">
    <source>
        <dbReference type="ARBA" id="ARBA00022847"/>
    </source>
</evidence>
<dbReference type="Proteomes" id="UP000197138">
    <property type="component" value="Unassembled WGS sequence"/>
</dbReference>
<dbReference type="AlphaFoldDB" id="A0A218XVW1"/>
<feature type="transmembrane region" description="Helical" evidence="10">
    <location>
        <begin position="73"/>
        <end position="92"/>
    </location>
</feature>
<keyword evidence="6" id="KW-0769">Symport</keyword>
<evidence type="ECO:0000256" key="3">
    <source>
        <dbReference type="ARBA" id="ARBA00022448"/>
    </source>
</evidence>
<reference evidence="13" key="1">
    <citation type="journal article" date="2017" name="Plant J.">
        <title>The pomegranate (Punica granatum L.) genome and the genomics of punicalagin biosynthesis.</title>
        <authorList>
            <person name="Qin G."/>
            <person name="Xu C."/>
            <person name="Ming R."/>
            <person name="Tang H."/>
            <person name="Guyot R."/>
            <person name="Kramer E.M."/>
            <person name="Hu Y."/>
            <person name="Yi X."/>
            <person name="Qi Y."/>
            <person name="Xu X."/>
            <person name="Gao Z."/>
            <person name="Pan H."/>
            <person name="Jian J."/>
            <person name="Tian Y."/>
            <person name="Yue Z."/>
            <person name="Xu Y."/>
        </authorList>
    </citation>
    <scope>NUCLEOTIDE SEQUENCE [LARGE SCALE GENOMIC DNA]</scope>
    <source>
        <strain evidence="13">cv. Dabenzi</strain>
    </source>
</reference>
<dbReference type="Proteomes" id="UP000515151">
    <property type="component" value="Chromosome 2"/>
</dbReference>
<feature type="transmembrane region" description="Helical" evidence="10">
    <location>
        <begin position="104"/>
        <end position="126"/>
    </location>
</feature>
<evidence type="ECO:0000256" key="10">
    <source>
        <dbReference type="SAM" id="Phobius"/>
    </source>
</evidence>
<dbReference type="GO" id="GO:0015144">
    <property type="term" value="F:carbohydrate transmembrane transporter activity"/>
    <property type="evidence" value="ECO:0007669"/>
    <property type="project" value="InterPro"/>
</dbReference>
<feature type="transmembrane region" description="Helical" evidence="10">
    <location>
        <begin position="358"/>
        <end position="383"/>
    </location>
</feature>
<dbReference type="InterPro" id="IPR003663">
    <property type="entry name" value="Sugar/inositol_transpt"/>
</dbReference>
<feature type="transmembrane region" description="Helical" evidence="10">
    <location>
        <begin position="458"/>
        <end position="478"/>
    </location>
</feature>
<keyword evidence="14" id="KW-1185">Reference proteome</keyword>
<dbReference type="FunFam" id="1.20.1250.20:FF:000025">
    <property type="entry name" value="probable polyol transporter 4"/>
    <property type="match status" value="1"/>
</dbReference>
<gene>
    <name evidence="15" type="primary">LOC116197344</name>
    <name evidence="12" type="ORF">CDL15_Pgr010473</name>
</gene>
<sequence length="542" mass="59130">MAEQKMVVEDNWTNTAAGDVDGTPKKPPRKNKFAFACGILASMNSILLGYDVGVMSGANEYIKKDLGFSDVQIEILAGIINFYALIGSALAGRTSDLVGRRYTIVIAGAVFFAGALFMGFAMNFWFLMFGRFVAGIGMGYALMIAPVYTAEVAPASARGFLTSFPEVFINSGVLLGYVSNYAFSKLPLNLGWRFMLGLGAIPSIVLALGVLAMPESPRWLVLQGRLGEAKQVLYKTSDTKEEAELRLADIKEAAGIPLDCNEDRVQISKKKSSGSGVWRELFLHPTPAVRHVLIAAVGIHFFQQATGIDTVVLYSPRIFEKAGITSSDKKLLATVAVGFSKTICILVSTFYLDRLGRRPILLASVAGMIVSLVTLASVLAVVNSHPNEKLMWAIILCFIMVLTFVGSFSMGQGPIAWVYSSEIFPLRLRAQGSGICVAVNRATSGLCSMTFLSLYKAITISGSFFLFASFAAISWVFFYTMLPETRGRTLEEMEVLFGSYHRWRSVAKKLEKNEIRVVTDRDKICNNEIQLPVTGQAEKAGT</sequence>
<evidence type="ECO:0000313" key="14">
    <source>
        <dbReference type="Proteomes" id="UP000515151"/>
    </source>
</evidence>
<reference evidence="12" key="2">
    <citation type="submission" date="2017-06" db="EMBL/GenBank/DDBJ databases">
        <title>The pomegranate genome and the genomics of punicalagin biosynthesis.</title>
        <authorList>
            <person name="Xu C."/>
        </authorList>
    </citation>
    <scope>NUCLEOTIDE SEQUENCE [LARGE SCALE GENOMIC DNA]</scope>
    <source>
        <tissue evidence="12">Fresh leaf</tissue>
    </source>
</reference>
<accession>A0A218XVW1</accession>
<dbReference type="RefSeq" id="XP_031383321.1">
    <property type="nucleotide sequence ID" value="XM_031527461.1"/>
</dbReference>
<evidence type="ECO:0000313" key="15">
    <source>
        <dbReference type="RefSeq" id="XP_031383321.1"/>
    </source>
</evidence>
<dbReference type="PANTHER" id="PTHR23500:SF424">
    <property type="entry name" value="POLYOL TRANSPORTER 5"/>
    <property type="match status" value="1"/>
</dbReference>